<accession>A0ABQ9I5A8</accession>
<evidence type="ECO:0000313" key="2">
    <source>
        <dbReference type="Proteomes" id="UP001159363"/>
    </source>
</evidence>
<protein>
    <submittedName>
        <fullName evidence="1">Uncharacterized protein</fullName>
    </submittedName>
</protein>
<sequence length="138" mass="16076">MIKAYDWLSWPTVDVGPITMDFMGSYPKSQKGKYFLEYTYLFTCWVEEFPLTKTNTKIINSTLEREFFPLLGYIWGVSTMDRHQLSFPGTPNGEVKPGDQEKLWVYMQRQTQTVEQLPTRNLVHPTSSTQQGLRSVPQ</sequence>
<dbReference type="EMBL" id="JARBHB010000002">
    <property type="protein sequence ID" value="KAJ8891475.1"/>
    <property type="molecule type" value="Genomic_DNA"/>
</dbReference>
<proteinExistence type="predicted"/>
<evidence type="ECO:0000313" key="1">
    <source>
        <dbReference type="EMBL" id="KAJ8891475.1"/>
    </source>
</evidence>
<name>A0ABQ9I5A8_9NEOP</name>
<comment type="caution">
    <text evidence="1">The sequence shown here is derived from an EMBL/GenBank/DDBJ whole genome shotgun (WGS) entry which is preliminary data.</text>
</comment>
<dbReference type="Proteomes" id="UP001159363">
    <property type="component" value="Chromosome 2"/>
</dbReference>
<organism evidence="1 2">
    <name type="scientific">Dryococelus australis</name>
    <dbReference type="NCBI Taxonomy" id="614101"/>
    <lineage>
        <taxon>Eukaryota</taxon>
        <taxon>Metazoa</taxon>
        <taxon>Ecdysozoa</taxon>
        <taxon>Arthropoda</taxon>
        <taxon>Hexapoda</taxon>
        <taxon>Insecta</taxon>
        <taxon>Pterygota</taxon>
        <taxon>Neoptera</taxon>
        <taxon>Polyneoptera</taxon>
        <taxon>Phasmatodea</taxon>
        <taxon>Verophasmatodea</taxon>
        <taxon>Anareolatae</taxon>
        <taxon>Phasmatidae</taxon>
        <taxon>Eurycanthinae</taxon>
        <taxon>Dryococelus</taxon>
    </lineage>
</organism>
<gene>
    <name evidence="1" type="ORF">PR048_004003</name>
</gene>
<keyword evidence="2" id="KW-1185">Reference proteome</keyword>
<reference evidence="1 2" key="1">
    <citation type="submission" date="2023-02" db="EMBL/GenBank/DDBJ databases">
        <title>LHISI_Scaffold_Assembly.</title>
        <authorList>
            <person name="Stuart O.P."/>
            <person name="Cleave R."/>
            <person name="Magrath M.J.L."/>
            <person name="Mikheyev A.S."/>
        </authorList>
    </citation>
    <scope>NUCLEOTIDE SEQUENCE [LARGE SCALE GENOMIC DNA]</scope>
    <source>
        <strain evidence="1">Daus_M_001</strain>
        <tissue evidence="1">Leg muscle</tissue>
    </source>
</reference>